<comment type="caution">
    <text evidence="1">The sequence shown here is derived from an EMBL/GenBank/DDBJ whole genome shotgun (WGS) entry which is preliminary data.</text>
</comment>
<dbReference type="Proteomes" id="UP001281761">
    <property type="component" value="Unassembled WGS sequence"/>
</dbReference>
<proteinExistence type="predicted"/>
<keyword evidence="2" id="KW-1185">Reference proteome</keyword>
<protein>
    <submittedName>
        <fullName evidence="1">Uncharacterized protein</fullName>
    </submittedName>
</protein>
<name>A0ABQ9X9Z5_9EUKA</name>
<accession>A0ABQ9X9Z5</accession>
<organism evidence="1 2">
    <name type="scientific">Blattamonas nauphoetae</name>
    <dbReference type="NCBI Taxonomy" id="2049346"/>
    <lineage>
        <taxon>Eukaryota</taxon>
        <taxon>Metamonada</taxon>
        <taxon>Preaxostyla</taxon>
        <taxon>Oxymonadida</taxon>
        <taxon>Blattamonas</taxon>
    </lineage>
</organism>
<gene>
    <name evidence="1" type="ORF">BLNAU_15668</name>
</gene>
<sequence length="579" mass="64426">MDFSTFIYSAHSVESILFHPHFLRELELNNQQLLGVLLRSTSFTELLHLFVAKDPPHIIQTKRYQRHYLAWKALSQHLSSLQNKLLSRDSLAILLDSLTSERPPDSPQAWYIVSLMKSLLPIGLSDILDYLKAHRTVAQLVSVLKIYPLTSLLKAVIDAIYDQMGALALVDWLHETSLLSILLSSVLSCDTSTHLSAVIEVFHHAIQRLSDNAHQDHIWQFLDRSMAERVLAVYQQQSPTSTVAIMTLMKQIIVTIFAASFGSSVGSLDNCPPFISLTILDQLPFYAELLSSSSVVVVHAASSLISELTHSQLGSCLLSAFTHHICQSSCYSVADQPPPSSISSPLPSDSIQSPINQCFCCRLIQKCVDSPRLSVVHTSLLEIACGLIQHRPSSFVVFFLAHTGLITTVADLLFVPTPIPSLFSPHLASGRHRFHRQAPVLVKKRTIDPNLIALARQLFSDIEHAGSKHPSVADLINTRTTRWDDIRNQHVQREAPVQSTFKLRDPFHPYLAPFSSESVLPPVQPAPAPILKKSELKADSHLTSSARRNLFQQVDEEMMGMWGHNTSDSDDDSSADSDE</sequence>
<dbReference type="EMBL" id="JARBJD010000157">
    <property type="protein sequence ID" value="KAK2949372.1"/>
    <property type="molecule type" value="Genomic_DNA"/>
</dbReference>
<reference evidence="1 2" key="1">
    <citation type="journal article" date="2022" name="bioRxiv">
        <title>Genomics of Preaxostyla Flagellates Illuminates Evolutionary Transitions and the Path Towards Mitochondrial Loss.</title>
        <authorList>
            <person name="Novak L.V.F."/>
            <person name="Treitli S.C."/>
            <person name="Pyrih J."/>
            <person name="Halakuc P."/>
            <person name="Pipaliya S.V."/>
            <person name="Vacek V."/>
            <person name="Brzon O."/>
            <person name="Soukal P."/>
            <person name="Eme L."/>
            <person name="Dacks J.B."/>
            <person name="Karnkowska A."/>
            <person name="Elias M."/>
            <person name="Hampl V."/>
        </authorList>
    </citation>
    <scope>NUCLEOTIDE SEQUENCE [LARGE SCALE GENOMIC DNA]</scope>
    <source>
        <strain evidence="1">NAU3</strain>
        <tissue evidence="1">Gut</tissue>
    </source>
</reference>
<evidence type="ECO:0000313" key="1">
    <source>
        <dbReference type="EMBL" id="KAK2949372.1"/>
    </source>
</evidence>
<evidence type="ECO:0000313" key="2">
    <source>
        <dbReference type="Proteomes" id="UP001281761"/>
    </source>
</evidence>